<protein>
    <submittedName>
        <fullName evidence="1">SCP2 sterol-binding domain-containing protein</fullName>
    </submittedName>
</protein>
<evidence type="ECO:0000313" key="1">
    <source>
        <dbReference type="EMBL" id="MBA2933905.1"/>
    </source>
</evidence>
<sequence length="99" mass="10435">MLHRRRRQEHAQCLLSNGAIVCAAGEHPDEDTLFAGSPDALAAVVYAYLPLADAEAAGSLRISGDGTLARRFVDLFSLPTPAPKQIASSDFGKVGIGKD</sequence>
<proteinExistence type="predicted"/>
<keyword evidence="2" id="KW-1185">Reference proteome</keyword>
<dbReference type="InterPro" id="IPR036527">
    <property type="entry name" value="SCP2_sterol-bd_dom_sf"/>
</dbReference>
<dbReference type="SUPFAM" id="SSF55718">
    <property type="entry name" value="SCP-like"/>
    <property type="match status" value="1"/>
</dbReference>
<comment type="caution">
    <text evidence="1">The sequence shown here is derived from an EMBL/GenBank/DDBJ whole genome shotgun (WGS) entry which is preliminary data.</text>
</comment>
<dbReference type="EMBL" id="JACEIB010000003">
    <property type="protein sequence ID" value="MBA2933905.1"/>
    <property type="molecule type" value="Genomic_DNA"/>
</dbReference>
<dbReference type="Proteomes" id="UP000570166">
    <property type="component" value="Unassembled WGS sequence"/>
</dbReference>
<evidence type="ECO:0000313" key="2">
    <source>
        <dbReference type="Proteomes" id="UP000570166"/>
    </source>
</evidence>
<name>A0A838L5D7_9SPHN</name>
<organism evidence="1 2">
    <name type="scientific">Sphingomonas chungangi</name>
    <dbReference type="NCBI Taxonomy" id="2683589"/>
    <lineage>
        <taxon>Bacteria</taxon>
        <taxon>Pseudomonadati</taxon>
        <taxon>Pseudomonadota</taxon>
        <taxon>Alphaproteobacteria</taxon>
        <taxon>Sphingomonadales</taxon>
        <taxon>Sphingomonadaceae</taxon>
        <taxon>Sphingomonas</taxon>
    </lineage>
</organism>
<accession>A0A838L5D7</accession>
<gene>
    <name evidence="1" type="ORF">HZF05_07300</name>
</gene>
<dbReference type="AlphaFoldDB" id="A0A838L5D7"/>
<reference evidence="1 2" key="1">
    <citation type="submission" date="2020-07" db="EMBL/GenBank/DDBJ databases">
        <authorList>
            <person name="Sun Q."/>
        </authorList>
    </citation>
    <scope>NUCLEOTIDE SEQUENCE [LARGE SCALE GENOMIC DNA]</scope>
    <source>
        <strain evidence="1 2">CGMCC 1.13654</strain>
    </source>
</reference>
<dbReference type="Gene3D" id="3.30.1050.10">
    <property type="entry name" value="SCP2 sterol-binding domain"/>
    <property type="match status" value="1"/>
</dbReference>